<dbReference type="SUPFAM" id="SSF48498">
    <property type="entry name" value="Tetracyclin repressor-like, C-terminal domain"/>
    <property type="match status" value="1"/>
</dbReference>
<gene>
    <name evidence="6" type="ORF">ACFO0B_03245</name>
</gene>
<dbReference type="SUPFAM" id="SSF46689">
    <property type="entry name" value="Homeodomain-like"/>
    <property type="match status" value="1"/>
</dbReference>
<keyword evidence="2 4" id="KW-0238">DNA-binding</keyword>
<dbReference type="Pfam" id="PF00440">
    <property type="entry name" value="TetR_N"/>
    <property type="match status" value="1"/>
</dbReference>
<name>A0ABV8DMS8_9NOCA</name>
<comment type="caution">
    <text evidence="6">The sequence shown here is derived from an EMBL/GenBank/DDBJ whole genome shotgun (WGS) entry which is preliminary data.</text>
</comment>
<organism evidence="6 7">
    <name type="scientific">Nocardia jiangsuensis</name>
    <dbReference type="NCBI Taxonomy" id="1691563"/>
    <lineage>
        <taxon>Bacteria</taxon>
        <taxon>Bacillati</taxon>
        <taxon>Actinomycetota</taxon>
        <taxon>Actinomycetes</taxon>
        <taxon>Mycobacteriales</taxon>
        <taxon>Nocardiaceae</taxon>
        <taxon>Nocardia</taxon>
    </lineage>
</organism>
<dbReference type="EMBL" id="JBHSAX010000003">
    <property type="protein sequence ID" value="MFC3961000.1"/>
    <property type="molecule type" value="Genomic_DNA"/>
</dbReference>
<dbReference type="InterPro" id="IPR023772">
    <property type="entry name" value="DNA-bd_HTH_TetR-type_CS"/>
</dbReference>
<dbReference type="PROSITE" id="PS01081">
    <property type="entry name" value="HTH_TETR_1"/>
    <property type="match status" value="1"/>
</dbReference>
<dbReference type="InterPro" id="IPR036271">
    <property type="entry name" value="Tet_transcr_reg_TetR-rel_C_sf"/>
</dbReference>
<evidence type="ECO:0000313" key="6">
    <source>
        <dbReference type="EMBL" id="MFC3961000.1"/>
    </source>
</evidence>
<evidence type="ECO:0000259" key="5">
    <source>
        <dbReference type="PROSITE" id="PS50977"/>
    </source>
</evidence>
<evidence type="ECO:0000256" key="1">
    <source>
        <dbReference type="ARBA" id="ARBA00023015"/>
    </source>
</evidence>
<dbReference type="PANTHER" id="PTHR47506">
    <property type="entry name" value="TRANSCRIPTIONAL REGULATORY PROTEIN"/>
    <property type="match status" value="1"/>
</dbReference>
<sequence length="195" mass="20826">MGRPRRFDESNLLDAATELFWTRGYDDTSVEDVSRATGIGNGSIYAAFGSKRGLFLAAYGRYCERRAALIREVMESAPGAPRDAVRALFHAVLEGCAEHPDRRGCLMLNSIAGLGVRIPEVVDIGARATSIMERAVAERLVVADGFDVDVVAAQVILVAQGLIQGSRLGVPRERLEAIADVSVAGLPITDDVAVA</sequence>
<evidence type="ECO:0000313" key="7">
    <source>
        <dbReference type="Proteomes" id="UP001595696"/>
    </source>
</evidence>
<feature type="DNA-binding region" description="H-T-H motif" evidence="4">
    <location>
        <begin position="29"/>
        <end position="48"/>
    </location>
</feature>
<dbReference type="PRINTS" id="PR00455">
    <property type="entry name" value="HTHTETR"/>
</dbReference>
<dbReference type="Proteomes" id="UP001595696">
    <property type="component" value="Unassembled WGS sequence"/>
</dbReference>
<dbReference type="PROSITE" id="PS50977">
    <property type="entry name" value="HTH_TETR_2"/>
    <property type="match status" value="1"/>
</dbReference>
<evidence type="ECO:0000256" key="3">
    <source>
        <dbReference type="ARBA" id="ARBA00023163"/>
    </source>
</evidence>
<evidence type="ECO:0000256" key="4">
    <source>
        <dbReference type="PROSITE-ProRule" id="PRU00335"/>
    </source>
</evidence>
<dbReference type="PANTHER" id="PTHR47506:SF1">
    <property type="entry name" value="HTH-TYPE TRANSCRIPTIONAL REGULATOR YJDC"/>
    <property type="match status" value="1"/>
</dbReference>
<dbReference type="InterPro" id="IPR009057">
    <property type="entry name" value="Homeodomain-like_sf"/>
</dbReference>
<protein>
    <submittedName>
        <fullName evidence="6">TetR/AcrR family transcriptional regulator</fullName>
    </submittedName>
</protein>
<dbReference type="Gene3D" id="1.10.357.10">
    <property type="entry name" value="Tetracycline Repressor, domain 2"/>
    <property type="match status" value="1"/>
</dbReference>
<dbReference type="Gene3D" id="1.10.10.60">
    <property type="entry name" value="Homeodomain-like"/>
    <property type="match status" value="1"/>
</dbReference>
<keyword evidence="3" id="KW-0804">Transcription</keyword>
<proteinExistence type="predicted"/>
<keyword evidence="1" id="KW-0805">Transcription regulation</keyword>
<evidence type="ECO:0000256" key="2">
    <source>
        <dbReference type="ARBA" id="ARBA00023125"/>
    </source>
</evidence>
<dbReference type="InterPro" id="IPR001647">
    <property type="entry name" value="HTH_TetR"/>
</dbReference>
<feature type="domain" description="HTH tetR-type" evidence="5">
    <location>
        <begin position="6"/>
        <end position="66"/>
    </location>
</feature>
<dbReference type="RefSeq" id="WP_378610763.1">
    <property type="nucleotide sequence ID" value="NZ_JBHSAX010000003.1"/>
</dbReference>
<keyword evidence="7" id="KW-1185">Reference proteome</keyword>
<accession>A0ABV8DMS8</accession>
<reference evidence="7" key="1">
    <citation type="journal article" date="2019" name="Int. J. Syst. Evol. Microbiol.">
        <title>The Global Catalogue of Microorganisms (GCM) 10K type strain sequencing project: providing services to taxonomists for standard genome sequencing and annotation.</title>
        <authorList>
            <consortium name="The Broad Institute Genomics Platform"/>
            <consortium name="The Broad Institute Genome Sequencing Center for Infectious Disease"/>
            <person name="Wu L."/>
            <person name="Ma J."/>
        </authorList>
    </citation>
    <scope>NUCLEOTIDE SEQUENCE [LARGE SCALE GENOMIC DNA]</scope>
    <source>
        <strain evidence="7">CGMCC 4.7330</strain>
    </source>
</reference>